<dbReference type="Pfam" id="PF00571">
    <property type="entry name" value="CBS"/>
    <property type="match status" value="4"/>
</dbReference>
<feature type="domain" description="CBS" evidence="3">
    <location>
        <begin position="216"/>
        <end position="273"/>
    </location>
</feature>
<organism evidence="4 5">
    <name type="scientific">Ignicoccus islandicus DSM 13165</name>
    <dbReference type="NCBI Taxonomy" id="940295"/>
    <lineage>
        <taxon>Archaea</taxon>
        <taxon>Thermoproteota</taxon>
        <taxon>Thermoprotei</taxon>
        <taxon>Desulfurococcales</taxon>
        <taxon>Desulfurococcaceae</taxon>
        <taxon>Ignicoccus</taxon>
    </lineage>
</organism>
<dbReference type="InterPro" id="IPR046342">
    <property type="entry name" value="CBS_dom_sf"/>
</dbReference>
<evidence type="ECO:0000259" key="3">
    <source>
        <dbReference type="PROSITE" id="PS51371"/>
    </source>
</evidence>
<evidence type="ECO:0000256" key="1">
    <source>
        <dbReference type="ARBA" id="ARBA00023122"/>
    </source>
</evidence>
<dbReference type="AlphaFoldDB" id="A0A0U2M904"/>
<dbReference type="SUPFAM" id="SSF54631">
    <property type="entry name" value="CBS-domain pair"/>
    <property type="match status" value="3"/>
</dbReference>
<dbReference type="GO" id="GO:0016301">
    <property type="term" value="F:kinase activity"/>
    <property type="evidence" value="ECO:0007669"/>
    <property type="project" value="UniProtKB-KW"/>
</dbReference>
<name>A0A0U2M904_9CREN</name>
<proteinExistence type="predicted"/>
<dbReference type="Gene3D" id="3.10.580.10">
    <property type="entry name" value="CBS-domain"/>
    <property type="match status" value="3"/>
</dbReference>
<dbReference type="PANTHER" id="PTHR43080:SF2">
    <property type="entry name" value="CBS DOMAIN-CONTAINING PROTEIN"/>
    <property type="match status" value="1"/>
</dbReference>
<feature type="domain" description="CBS" evidence="3">
    <location>
        <begin position="14"/>
        <end position="73"/>
    </location>
</feature>
<gene>
    <name evidence="4" type="ORF">EYM_00475</name>
</gene>
<dbReference type="PANTHER" id="PTHR43080">
    <property type="entry name" value="CBS DOMAIN-CONTAINING PROTEIN CBSX3, MITOCHONDRIAL"/>
    <property type="match status" value="1"/>
</dbReference>
<dbReference type="InterPro" id="IPR051257">
    <property type="entry name" value="Diverse_CBS-Domain"/>
</dbReference>
<protein>
    <submittedName>
        <fullName evidence="4">Histidine kinase</fullName>
    </submittedName>
</protein>
<keyword evidence="1 2" id="KW-0129">CBS domain</keyword>
<feature type="domain" description="CBS" evidence="3">
    <location>
        <begin position="146"/>
        <end position="204"/>
    </location>
</feature>
<dbReference type="EMBL" id="CP006867">
    <property type="protein sequence ID" value="ALU11389.1"/>
    <property type="molecule type" value="Genomic_DNA"/>
</dbReference>
<dbReference type="Proteomes" id="UP000060778">
    <property type="component" value="Chromosome"/>
</dbReference>
<dbReference type="PROSITE" id="PS51371">
    <property type="entry name" value="CBS"/>
    <property type="match status" value="4"/>
</dbReference>
<keyword evidence="4" id="KW-0418">Kinase</keyword>
<keyword evidence="4" id="KW-0808">Transferase</keyword>
<evidence type="ECO:0000256" key="2">
    <source>
        <dbReference type="PROSITE-ProRule" id="PRU00703"/>
    </source>
</evidence>
<evidence type="ECO:0000313" key="5">
    <source>
        <dbReference type="Proteomes" id="UP000060778"/>
    </source>
</evidence>
<reference evidence="4 5" key="1">
    <citation type="submission" date="2013-11" db="EMBL/GenBank/DDBJ databases">
        <title>Comparative genomics of Ignicoccus.</title>
        <authorList>
            <person name="Podar M."/>
        </authorList>
    </citation>
    <scope>NUCLEOTIDE SEQUENCE [LARGE SCALE GENOMIC DNA]</scope>
    <source>
        <strain evidence="4 5">DSM 13165</strain>
    </source>
</reference>
<keyword evidence="5" id="KW-1185">Reference proteome</keyword>
<dbReference type="CDD" id="cd02205">
    <property type="entry name" value="CBS_pair_SF"/>
    <property type="match status" value="1"/>
</dbReference>
<sequence>MRALIDPEVSVKNYARIGWLKVVEYSEPLLNAAKVMVENKIRHVPIVSNKKLIGMLSVKDVIDKLNALNMPDLLKSEVGKLGSGKVIASKPDEPLWLALKVMKEADVGALPIVNEEGEVIGIFTERDVVTQIAPEIEWDKSVKEVGLENPKTVELGTPILDVISLMNEMKIRHVPVVDSSGAVKGMVTALDVIGYALENDRYKKGIRIFEDAVDTIMKQPVFVREDATLNEALNVLANSNYDYVLIVGEDLKLKEILTDRDVLRITADLMEKLHG</sequence>
<dbReference type="STRING" id="940295.EYM_00475"/>
<accession>A0A0U2M904</accession>
<dbReference type="SMART" id="SM00116">
    <property type="entry name" value="CBS"/>
    <property type="match status" value="4"/>
</dbReference>
<dbReference type="KEGG" id="iis:EYM_00475"/>
<feature type="domain" description="CBS" evidence="3">
    <location>
        <begin position="81"/>
        <end position="140"/>
    </location>
</feature>
<evidence type="ECO:0000313" key="4">
    <source>
        <dbReference type="EMBL" id="ALU11389.1"/>
    </source>
</evidence>
<dbReference type="InterPro" id="IPR000644">
    <property type="entry name" value="CBS_dom"/>
</dbReference>